<dbReference type="CDD" id="cd07042">
    <property type="entry name" value="STAS_SulP_like_sulfate_transporter"/>
    <property type="match status" value="1"/>
</dbReference>
<reference evidence="7 8" key="1">
    <citation type="submission" date="2020-07" db="EMBL/GenBank/DDBJ databases">
        <title>MOT database genomes.</title>
        <authorList>
            <person name="Joseph S."/>
            <person name="Aduse-Opoku J."/>
            <person name="Hashim A."/>
            <person name="Wade W."/>
            <person name="Curtis M."/>
        </authorList>
    </citation>
    <scope>NUCLEOTIDE SEQUENCE [LARGE SCALE GENOMIC DNA]</scope>
    <source>
        <strain evidence="7 8">DSM 100099</strain>
    </source>
</reference>
<dbReference type="InterPro" id="IPR002645">
    <property type="entry name" value="STAS_dom"/>
</dbReference>
<dbReference type="InterPro" id="IPR011547">
    <property type="entry name" value="SLC26A/SulP_dom"/>
</dbReference>
<evidence type="ECO:0000313" key="7">
    <source>
        <dbReference type="EMBL" id="NYS94164.1"/>
    </source>
</evidence>
<dbReference type="Pfam" id="PF01740">
    <property type="entry name" value="STAS"/>
    <property type="match status" value="1"/>
</dbReference>
<gene>
    <name evidence="7" type="ORF">HZZ10_11630</name>
</gene>
<feature type="transmembrane region" description="Helical" evidence="5">
    <location>
        <begin position="200"/>
        <end position="219"/>
    </location>
</feature>
<feature type="transmembrane region" description="Helical" evidence="5">
    <location>
        <begin position="342"/>
        <end position="364"/>
    </location>
</feature>
<feature type="transmembrane region" description="Helical" evidence="5">
    <location>
        <begin position="171"/>
        <end position="193"/>
    </location>
</feature>
<feature type="transmembrane region" description="Helical" evidence="5">
    <location>
        <begin position="82"/>
        <end position="115"/>
    </location>
</feature>
<dbReference type="AlphaFoldDB" id="A0A853EWH8"/>
<dbReference type="PANTHER" id="PTHR11814">
    <property type="entry name" value="SULFATE TRANSPORTER"/>
    <property type="match status" value="1"/>
</dbReference>
<organism evidence="7 8">
    <name type="scientific">Sanguibacter inulinus</name>
    <dbReference type="NCBI Taxonomy" id="60922"/>
    <lineage>
        <taxon>Bacteria</taxon>
        <taxon>Bacillati</taxon>
        <taxon>Actinomycetota</taxon>
        <taxon>Actinomycetes</taxon>
        <taxon>Micrococcales</taxon>
        <taxon>Sanguibacteraceae</taxon>
        <taxon>Sanguibacter</taxon>
    </lineage>
</organism>
<keyword evidence="2 5" id="KW-0812">Transmembrane</keyword>
<protein>
    <submittedName>
        <fullName evidence="7">SulP family inorganic anion transporter</fullName>
    </submittedName>
</protein>
<keyword evidence="4 5" id="KW-0472">Membrane</keyword>
<evidence type="ECO:0000256" key="3">
    <source>
        <dbReference type="ARBA" id="ARBA00022989"/>
    </source>
</evidence>
<dbReference type="EMBL" id="JACBYE010000027">
    <property type="protein sequence ID" value="NYS94164.1"/>
    <property type="molecule type" value="Genomic_DNA"/>
</dbReference>
<proteinExistence type="predicted"/>
<accession>A0A853EWH8</accession>
<feature type="transmembrane region" description="Helical" evidence="5">
    <location>
        <begin position="26"/>
        <end position="45"/>
    </location>
</feature>
<evidence type="ECO:0000256" key="5">
    <source>
        <dbReference type="SAM" id="Phobius"/>
    </source>
</evidence>
<evidence type="ECO:0000256" key="2">
    <source>
        <dbReference type="ARBA" id="ARBA00022692"/>
    </source>
</evidence>
<feature type="transmembrane region" description="Helical" evidence="5">
    <location>
        <begin position="239"/>
        <end position="262"/>
    </location>
</feature>
<dbReference type="Proteomes" id="UP000561011">
    <property type="component" value="Unassembled WGS sequence"/>
</dbReference>
<name>A0A853EWH8_9MICO</name>
<comment type="subcellular location">
    <subcellularLocation>
        <location evidence="1">Membrane</location>
        <topology evidence="1">Multi-pass membrane protein</topology>
    </subcellularLocation>
</comment>
<feature type="transmembrane region" description="Helical" evidence="5">
    <location>
        <begin position="319"/>
        <end position="336"/>
    </location>
</feature>
<dbReference type="PROSITE" id="PS50801">
    <property type="entry name" value="STAS"/>
    <property type="match status" value="1"/>
</dbReference>
<keyword evidence="8" id="KW-1185">Reference proteome</keyword>
<dbReference type="GO" id="GO:0055085">
    <property type="term" value="P:transmembrane transport"/>
    <property type="evidence" value="ECO:0007669"/>
    <property type="project" value="InterPro"/>
</dbReference>
<keyword evidence="3 5" id="KW-1133">Transmembrane helix</keyword>
<evidence type="ECO:0000256" key="4">
    <source>
        <dbReference type="ARBA" id="ARBA00023136"/>
    </source>
</evidence>
<evidence type="ECO:0000256" key="1">
    <source>
        <dbReference type="ARBA" id="ARBA00004141"/>
    </source>
</evidence>
<dbReference type="RefSeq" id="WP_179913631.1">
    <property type="nucleotide sequence ID" value="NZ_JACBYE010000027.1"/>
</dbReference>
<comment type="caution">
    <text evidence="7">The sequence shown here is derived from an EMBL/GenBank/DDBJ whole genome shotgun (WGS) entry which is preliminary data.</text>
</comment>
<evidence type="ECO:0000259" key="6">
    <source>
        <dbReference type="PROSITE" id="PS50801"/>
    </source>
</evidence>
<evidence type="ECO:0000313" key="8">
    <source>
        <dbReference type="Proteomes" id="UP000561011"/>
    </source>
</evidence>
<sequence length="542" mass="54430">MRGSFRRLLPSLDDYRDLRTSWRADLLAGITVGVVALPLALAFGASSGVGAQAGLVTAIVAGLVAAVFGGSPVQVSGPTGAMVVVLAPIVATHGVGAVAAVSVVAGVFVVLAGVFQLGRTVGFIPWPVIEGFTVGIGVIIALQQVPAAVGSHGGSHSTNAAVAAADAVTGAAWPAALLPVGVALGVITLMLVLHRLAPRVPASFVAIAAATALCTWTGADVQTIGAIPSSLPAPTLPDLSGAVELLGPALAVAALAAIESLLSARVATTMSGGPRVDADRELVGQGLASVASGLFGGMPATGAIARTAVNVRAGARTRAAAVVHALALLAIVYLAAQVVSHIPLAALAGVLLATASRMVSPTVVRAVLTSTRADAAVFVVTAVVTVAVDLVVAVLVGLAAAAFFALRNLSRTAAVTREVLPGPAQPGDERIALVRVDGALFFGASDRLVDEITQLGQVDVVVLRLSHLRLLDATGARALAGLVETIERDGTTVIVKGVRAEHAALLERLDVTASRHPDHLHTDLDAAVAHARGHVVVERREG</sequence>
<dbReference type="GO" id="GO:0016020">
    <property type="term" value="C:membrane"/>
    <property type="evidence" value="ECO:0007669"/>
    <property type="project" value="UniProtKB-SubCell"/>
</dbReference>
<feature type="transmembrane region" description="Helical" evidence="5">
    <location>
        <begin position="51"/>
        <end position="70"/>
    </location>
</feature>
<feature type="domain" description="STAS" evidence="6">
    <location>
        <begin position="431"/>
        <end position="531"/>
    </location>
</feature>
<dbReference type="InterPro" id="IPR036513">
    <property type="entry name" value="STAS_dom_sf"/>
</dbReference>
<dbReference type="Gene3D" id="3.30.750.24">
    <property type="entry name" value="STAS domain"/>
    <property type="match status" value="1"/>
</dbReference>
<dbReference type="InterPro" id="IPR001902">
    <property type="entry name" value="SLC26A/SulP_fam"/>
</dbReference>
<dbReference type="Pfam" id="PF00916">
    <property type="entry name" value="Sulfate_transp"/>
    <property type="match status" value="1"/>
</dbReference>
<dbReference type="SUPFAM" id="SSF52091">
    <property type="entry name" value="SpoIIaa-like"/>
    <property type="match status" value="1"/>
</dbReference>
<feature type="transmembrane region" description="Helical" evidence="5">
    <location>
        <begin position="376"/>
        <end position="406"/>
    </location>
</feature>